<dbReference type="EMBL" id="HBIM01013238">
    <property type="protein sequence ID" value="CAE0413496.1"/>
    <property type="molecule type" value="Transcribed_RNA"/>
</dbReference>
<feature type="compositionally biased region" description="Low complexity" evidence="1">
    <location>
        <begin position="11"/>
        <end position="24"/>
    </location>
</feature>
<feature type="compositionally biased region" description="Low complexity" evidence="1">
    <location>
        <begin position="198"/>
        <end position="213"/>
    </location>
</feature>
<sequence length="374" mass="40547">MVSTLTDRLFSGYSSSETNSSTGRRGNHEPKSAPTTDRDSGGYSADLENSAGTPPPFYIDLLSHHRKRHASGEYHADAPDEKKKRVEHEQEMNYIAHTARRELAHGGLRYPKINCRKPRMVPGPINMSKVSLVSSKDFAKSQKRPVTSAWNVTLTMSPDLCLDSLTSIIKSCSDHYRGVPCVAAAMPQPSTCKESVMDGDSSDVASTTSSVTEEGVDEVAAGESEAETSKVAISMGQALTISKQPRIIVIAEAPYTLVHCNAAFLEMTGIASSKVLGRPLVDALDEQTLDTGADFWRLHHEKLHLRCSSSMVASGTPNVTCRARLSPIGPQLETATHISIELDPPCEIKDAWDASDRPIFMPSMADEPPVKVVA</sequence>
<proteinExistence type="predicted"/>
<reference evidence="2" key="1">
    <citation type="submission" date="2021-01" db="EMBL/GenBank/DDBJ databases">
        <authorList>
            <person name="Corre E."/>
            <person name="Pelletier E."/>
            <person name="Niang G."/>
            <person name="Scheremetjew M."/>
            <person name="Finn R."/>
            <person name="Kale V."/>
            <person name="Holt S."/>
            <person name="Cochrane G."/>
            <person name="Meng A."/>
            <person name="Brown T."/>
            <person name="Cohen L."/>
        </authorList>
    </citation>
    <scope>NUCLEOTIDE SEQUENCE</scope>
    <source>
        <strain evidence="2">CCMP127</strain>
    </source>
</reference>
<organism evidence="2">
    <name type="scientific">Amphora coffeiformis</name>
    <dbReference type="NCBI Taxonomy" id="265554"/>
    <lineage>
        <taxon>Eukaryota</taxon>
        <taxon>Sar</taxon>
        <taxon>Stramenopiles</taxon>
        <taxon>Ochrophyta</taxon>
        <taxon>Bacillariophyta</taxon>
        <taxon>Bacillariophyceae</taxon>
        <taxon>Bacillariophycidae</taxon>
        <taxon>Thalassiophysales</taxon>
        <taxon>Catenulaceae</taxon>
        <taxon>Amphora</taxon>
    </lineage>
</organism>
<evidence type="ECO:0000313" key="2">
    <source>
        <dbReference type="EMBL" id="CAE0413496.1"/>
    </source>
</evidence>
<dbReference type="AlphaFoldDB" id="A0A7S3P516"/>
<feature type="region of interest" description="Disordered" evidence="1">
    <location>
        <begin position="1"/>
        <end position="59"/>
    </location>
</feature>
<gene>
    <name evidence="2" type="ORF">ACOF00016_LOCUS10751</name>
</gene>
<protein>
    <recommendedName>
        <fullName evidence="3">PAS domain-containing protein</fullName>
    </recommendedName>
</protein>
<name>A0A7S3P516_9STRA</name>
<evidence type="ECO:0000256" key="1">
    <source>
        <dbReference type="SAM" id="MobiDB-lite"/>
    </source>
</evidence>
<accession>A0A7S3P516</accession>
<evidence type="ECO:0008006" key="3">
    <source>
        <dbReference type="Google" id="ProtNLM"/>
    </source>
</evidence>
<feature type="compositionally biased region" description="Basic and acidic residues" evidence="1">
    <location>
        <begin position="26"/>
        <end position="40"/>
    </location>
</feature>
<feature type="region of interest" description="Disordered" evidence="1">
    <location>
        <begin position="193"/>
        <end position="223"/>
    </location>
</feature>